<dbReference type="AlphaFoldDB" id="A0A9X7W0L8"/>
<protein>
    <recommendedName>
        <fullName evidence="4">DUF4367 domain-containing protein</fullName>
    </recommendedName>
</protein>
<keyword evidence="1" id="KW-0732">Signal</keyword>
<evidence type="ECO:0000313" key="3">
    <source>
        <dbReference type="Proteomes" id="UP000663505"/>
    </source>
</evidence>
<dbReference type="RefSeq" id="WP_206657779.1">
    <property type="nucleotide sequence ID" value="NZ_CP071182.1"/>
</dbReference>
<evidence type="ECO:0000313" key="2">
    <source>
        <dbReference type="EMBL" id="QSO48444.1"/>
    </source>
</evidence>
<organism evidence="2 3">
    <name type="scientific">Alicyclobacillus mengziensis</name>
    <dbReference type="NCBI Taxonomy" id="2931921"/>
    <lineage>
        <taxon>Bacteria</taxon>
        <taxon>Bacillati</taxon>
        <taxon>Bacillota</taxon>
        <taxon>Bacilli</taxon>
        <taxon>Bacillales</taxon>
        <taxon>Alicyclobacillaceae</taxon>
        <taxon>Alicyclobacillus</taxon>
    </lineage>
</organism>
<evidence type="ECO:0000256" key="1">
    <source>
        <dbReference type="SAM" id="SignalP"/>
    </source>
</evidence>
<keyword evidence="3" id="KW-1185">Reference proteome</keyword>
<feature type="signal peptide" evidence="1">
    <location>
        <begin position="1"/>
        <end position="21"/>
    </location>
</feature>
<name>A0A9X7W0L8_9BACL</name>
<accession>A0A9X7W0L8</accession>
<feature type="chain" id="PRO_5040868650" description="DUF4367 domain-containing protein" evidence="1">
    <location>
        <begin position="22"/>
        <end position="329"/>
    </location>
</feature>
<proteinExistence type="predicted"/>
<evidence type="ECO:0008006" key="4">
    <source>
        <dbReference type="Google" id="ProtNLM"/>
    </source>
</evidence>
<dbReference type="KEGG" id="afx:JZ786_05500"/>
<sequence>MKRYKQLVMAGVVLSTVGVLAGCSTGHGTNPITKATNITGTINRTTSTSANTSNMPTGVTTQSTPYLTVNSPAGHSFKPGSSIKVNGVVDGRLKSSSKVTASLYWGNKANSSRLVHTQTYDVANGGTFGGDFNVPNTSFVGASGGEFVLVIQYPNAKSVTTPMATPEVKAVSSATAGMAHLNLTNAQINNIQDALKHIDASNPVSMKFGNGGKVFVPTEIPKGEKFLGADSGGNVEFGTYVTLNFSGFKVMCGDKAVSQMAIKKTNTVQLANGATGTWYVSDPSAGGTTYYLMTSNGSTYITFYSNLKTVSHDEFQEMAGSMTFLGLFQ</sequence>
<dbReference type="Proteomes" id="UP000663505">
    <property type="component" value="Chromosome"/>
</dbReference>
<gene>
    <name evidence="2" type="ORF">JZ786_05500</name>
</gene>
<dbReference type="PROSITE" id="PS51257">
    <property type="entry name" value="PROKAR_LIPOPROTEIN"/>
    <property type="match status" value="1"/>
</dbReference>
<reference evidence="2 3" key="1">
    <citation type="submission" date="2021-02" db="EMBL/GenBank/DDBJ databases">
        <title>Alicyclobacillus curvatus sp. nov. and Alicyclobacillus mengziensis sp. nov., two acidophilic bacteria isolated from acid mine drainage.</title>
        <authorList>
            <person name="Huang Y."/>
        </authorList>
    </citation>
    <scope>NUCLEOTIDE SEQUENCE [LARGE SCALE GENOMIC DNA]</scope>
    <source>
        <strain evidence="2 3">S30H14</strain>
    </source>
</reference>
<dbReference type="EMBL" id="CP071182">
    <property type="protein sequence ID" value="QSO48444.1"/>
    <property type="molecule type" value="Genomic_DNA"/>
</dbReference>